<keyword evidence="4 9" id="KW-0863">Zinc-finger</keyword>
<dbReference type="InterPro" id="IPR001965">
    <property type="entry name" value="Znf_PHD"/>
</dbReference>
<organism evidence="13 14">
    <name type="scientific">Pseudozyma flocculosa</name>
    <dbReference type="NCBI Taxonomy" id="84751"/>
    <lineage>
        <taxon>Eukaryota</taxon>
        <taxon>Fungi</taxon>
        <taxon>Dikarya</taxon>
        <taxon>Basidiomycota</taxon>
        <taxon>Ustilaginomycotina</taxon>
        <taxon>Ustilaginomycetes</taxon>
        <taxon>Ustilaginales</taxon>
        <taxon>Ustilaginaceae</taxon>
        <taxon>Pseudozyma</taxon>
    </lineage>
</organism>
<comment type="subunit">
    <text evidence="10">Component of an histone acetyltransferase complex. Interacts with H3K4me3 and to a lesser extent with H3K4me2.</text>
</comment>
<feature type="site" description="Histone H3K4me3 binding" evidence="8">
    <location>
        <position position="301"/>
    </location>
</feature>
<dbReference type="SMART" id="SM01408">
    <property type="entry name" value="ING"/>
    <property type="match status" value="1"/>
</dbReference>
<feature type="site" description="Histone H3K4me3 binding" evidence="8">
    <location>
        <position position="297"/>
    </location>
</feature>
<dbReference type="OrthoDB" id="5411773at2759"/>
<dbReference type="Pfam" id="PF12998">
    <property type="entry name" value="ING"/>
    <property type="match status" value="1"/>
</dbReference>
<protein>
    <recommendedName>
        <fullName evidence="10">Chromatin modification-related protein</fullName>
    </recommendedName>
</protein>
<dbReference type="AlphaFoldDB" id="A0A5C3EY97"/>
<dbReference type="SMART" id="SM00249">
    <property type="entry name" value="PHD"/>
    <property type="match status" value="1"/>
</dbReference>
<evidence type="ECO:0000256" key="8">
    <source>
        <dbReference type="PIRSR" id="PIRSR628651-50"/>
    </source>
</evidence>
<evidence type="ECO:0000256" key="9">
    <source>
        <dbReference type="PROSITE-ProRule" id="PRU00146"/>
    </source>
</evidence>
<dbReference type="GO" id="GO:0008270">
    <property type="term" value="F:zinc ion binding"/>
    <property type="evidence" value="ECO:0007669"/>
    <property type="project" value="UniProtKB-KW"/>
</dbReference>
<dbReference type="GO" id="GO:0005634">
    <property type="term" value="C:nucleus"/>
    <property type="evidence" value="ECO:0007669"/>
    <property type="project" value="UniProtKB-SubCell"/>
</dbReference>
<dbReference type="InterPro" id="IPR019787">
    <property type="entry name" value="Znf_PHD-finger"/>
</dbReference>
<dbReference type="GO" id="GO:0016740">
    <property type="term" value="F:transferase activity"/>
    <property type="evidence" value="ECO:0007669"/>
    <property type="project" value="UniProtKB-KW"/>
</dbReference>
<dbReference type="SUPFAM" id="SSF57903">
    <property type="entry name" value="FYVE/PHD zinc finger"/>
    <property type="match status" value="1"/>
</dbReference>
<dbReference type="GO" id="GO:0006355">
    <property type="term" value="P:regulation of DNA-templated transcription"/>
    <property type="evidence" value="ECO:0007669"/>
    <property type="project" value="TreeGrafter"/>
</dbReference>
<dbReference type="PANTHER" id="PTHR10333">
    <property type="entry name" value="INHIBITOR OF GROWTH PROTEIN"/>
    <property type="match status" value="1"/>
</dbReference>
<keyword evidence="5 10" id="KW-0862">Zinc</keyword>
<dbReference type="InterPro" id="IPR028651">
    <property type="entry name" value="ING_fam"/>
</dbReference>
<feature type="domain" description="PHD-type" evidence="12">
    <location>
        <begin position="284"/>
        <end position="336"/>
    </location>
</feature>
<evidence type="ECO:0000256" key="2">
    <source>
        <dbReference type="ARBA" id="ARBA00010210"/>
    </source>
</evidence>
<proteinExistence type="inferred from homology"/>
<keyword evidence="14" id="KW-1185">Reference proteome</keyword>
<dbReference type="InterPro" id="IPR024610">
    <property type="entry name" value="ING_N_histone-binding"/>
</dbReference>
<feature type="region of interest" description="Disordered" evidence="11">
    <location>
        <begin position="173"/>
        <end position="246"/>
    </location>
</feature>
<keyword evidence="7 10" id="KW-0539">Nucleus</keyword>
<dbReference type="PROSITE" id="PS50016">
    <property type="entry name" value="ZF_PHD_2"/>
    <property type="match status" value="1"/>
</dbReference>
<feature type="compositionally biased region" description="Polar residues" evidence="11">
    <location>
        <begin position="211"/>
        <end position="235"/>
    </location>
</feature>
<accession>A0A5C3EY97</accession>
<evidence type="ECO:0000256" key="1">
    <source>
        <dbReference type="ARBA" id="ARBA00004123"/>
    </source>
</evidence>
<keyword evidence="6 10" id="KW-0156">Chromatin regulator</keyword>
<gene>
    <name evidence="13" type="ORF">PSFLO_02696</name>
</gene>
<keyword evidence="13" id="KW-0808">Transferase</keyword>
<dbReference type="PANTHER" id="PTHR10333:SF42">
    <property type="entry name" value="INHIBITOR OF GROWTH PROTEIN 5"/>
    <property type="match status" value="1"/>
</dbReference>
<dbReference type="InterPro" id="IPR013083">
    <property type="entry name" value="Znf_RING/FYVE/PHD"/>
</dbReference>
<sequence length="345" mass="36575">MSIIEDPAEIAALANEFISSLDNLPQEISHLVKEIEHKDAKVQDIMPKISARETQLRELLQKGGSGPANPSGILSEADRLKAEKLTDKIRQDYRRADEWSAQKESLSLRMWRAVHAHHLRLREEMAKISPAVLANYGGAMAAAPPQIPSLASLPAALAGVRSPAVELDATVAGLTGSIPGTPGAASGRGRWAGRTTPVDSGTPAPPDRTGNAPSSTLRAGSTASRKARGSSSTANGPGRSSLSNPLALLDPLALPSDGVGSSLDGMDFAGAGAEGDDGEEKDETLYCFCQRVSFGEMIGCDNAENDPECKEWFHISCVGVTKPLPAKWYCSECAAKIKNKRRRQA</sequence>
<comment type="domain">
    <text evidence="10">The PHD-type zinc finger mediates the binding to H3K4me3.</text>
</comment>
<dbReference type="Proteomes" id="UP000323386">
    <property type="component" value="Unassembled WGS sequence"/>
</dbReference>
<comment type="function">
    <text evidence="10">Component of an histone acetyltransferase complex.</text>
</comment>
<evidence type="ECO:0000313" key="13">
    <source>
        <dbReference type="EMBL" id="SPO37224.1"/>
    </source>
</evidence>
<evidence type="ECO:0000256" key="5">
    <source>
        <dbReference type="ARBA" id="ARBA00022833"/>
    </source>
</evidence>
<evidence type="ECO:0000256" key="10">
    <source>
        <dbReference type="RuleBase" id="RU361213"/>
    </source>
</evidence>
<feature type="site" description="Histone H3K4me3 binding" evidence="8">
    <location>
        <position position="286"/>
    </location>
</feature>
<evidence type="ECO:0000256" key="11">
    <source>
        <dbReference type="SAM" id="MobiDB-lite"/>
    </source>
</evidence>
<evidence type="ECO:0000313" key="14">
    <source>
        <dbReference type="Proteomes" id="UP000323386"/>
    </source>
</evidence>
<evidence type="ECO:0000256" key="7">
    <source>
        <dbReference type="ARBA" id="ARBA00023242"/>
    </source>
</evidence>
<reference evidence="13 14" key="1">
    <citation type="submission" date="2018-03" db="EMBL/GenBank/DDBJ databases">
        <authorList>
            <person name="Guldener U."/>
        </authorList>
    </citation>
    <scope>NUCLEOTIDE SEQUENCE [LARGE SCALE GENOMIC DNA]</scope>
    <source>
        <strain evidence="13 14">DAOM196992</strain>
    </source>
</reference>
<evidence type="ECO:0000259" key="12">
    <source>
        <dbReference type="PROSITE" id="PS50016"/>
    </source>
</evidence>
<name>A0A5C3EY97_9BASI</name>
<dbReference type="CDD" id="cd16858">
    <property type="entry name" value="ING_ING3_Yng2p"/>
    <property type="match status" value="1"/>
</dbReference>
<dbReference type="Gene3D" id="3.30.40.10">
    <property type="entry name" value="Zinc/RING finger domain, C3HC4 (zinc finger)"/>
    <property type="match status" value="1"/>
</dbReference>
<feature type="compositionally biased region" description="Low complexity" evidence="11">
    <location>
        <begin position="183"/>
        <end position="194"/>
    </location>
</feature>
<keyword evidence="3 10" id="KW-0479">Metal-binding</keyword>
<feature type="site" description="Histone H3K4me3 binding" evidence="8">
    <location>
        <position position="312"/>
    </location>
</feature>
<dbReference type="GO" id="GO:0000785">
    <property type="term" value="C:chromatin"/>
    <property type="evidence" value="ECO:0007669"/>
    <property type="project" value="UniProtKB-ARBA"/>
</dbReference>
<dbReference type="EMBL" id="OOIP01000006">
    <property type="protein sequence ID" value="SPO37224.1"/>
    <property type="molecule type" value="Genomic_DNA"/>
</dbReference>
<evidence type="ECO:0000256" key="3">
    <source>
        <dbReference type="ARBA" id="ARBA00022723"/>
    </source>
</evidence>
<comment type="subcellular location">
    <subcellularLocation>
        <location evidence="1 10">Nucleus</location>
    </subcellularLocation>
</comment>
<evidence type="ECO:0000256" key="4">
    <source>
        <dbReference type="ARBA" id="ARBA00022771"/>
    </source>
</evidence>
<dbReference type="InterPro" id="IPR011011">
    <property type="entry name" value="Znf_FYVE_PHD"/>
</dbReference>
<dbReference type="CDD" id="cd15587">
    <property type="entry name" value="PHD_Yng1p_like"/>
    <property type="match status" value="1"/>
</dbReference>
<evidence type="ECO:0000256" key="6">
    <source>
        <dbReference type="ARBA" id="ARBA00022853"/>
    </source>
</evidence>
<dbReference type="Gene3D" id="6.10.140.1740">
    <property type="match status" value="1"/>
</dbReference>
<comment type="similarity">
    <text evidence="2 10">Belongs to the ING family.</text>
</comment>
<dbReference type="GO" id="GO:0006325">
    <property type="term" value="P:chromatin organization"/>
    <property type="evidence" value="ECO:0007669"/>
    <property type="project" value="UniProtKB-KW"/>
</dbReference>